<name>A0A4R4Z2Q3_9PSEU</name>
<gene>
    <name evidence="1" type="ORF">E1288_17325</name>
</gene>
<sequence length="62" mass="6667">MPKPTIVLDIDNYADEGVLPPAVWADSGHEQDPDASGLAQRAGAMLEGSSLLHHYLDDESLH</sequence>
<protein>
    <submittedName>
        <fullName evidence="1">Uncharacterized protein</fullName>
    </submittedName>
</protein>
<evidence type="ECO:0000313" key="2">
    <source>
        <dbReference type="Proteomes" id="UP000294947"/>
    </source>
</evidence>
<organism evidence="1 2">
    <name type="scientific">Saccharopolyspora elongata</name>
    <dbReference type="NCBI Taxonomy" id="2530387"/>
    <lineage>
        <taxon>Bacteria</taxon>
        <taxon>Bacillati</taxon>
        <taxon>Actinomycetota</taxon>
        <taxon>Actinomycetes</taxon>
        <taxon>Pseudonocardiales</taxon>
        <taxon>Pseudonocardiaceae</taxon>
        <taxon>Saccharopolyspora</taxon>
    </lineage>
</organism>
<comment type="caution">
    <text evidence="1">The sequence shown here is derived from an EMBL/GenBank/DDBJ whole genome shotgun (WGS) entry which is preliminary data.</text>
</comment>
<dbReference type="Proteomes" id="UP000294947">
    <property type="component" value="Unassembled WGS sequence"/>
</dbReference>
<evidence type="ECO:0000313" key="1">
    <source>
        <dbReference type="EMBL" id="TDD50312.1"/>
    </source>
</evidence>
<dbReference type="AlphaFoldDB" id="A0A4R4Z2Q3"/>
<reference evidence="1 2" key="1">
    <citation type="submission" date="2019-03" db="EMBL/GenBank/DDBJ databases">
        <title>Draft genome sequences of novel Actinobacteria.</title>
        <authorList>
            <person name="Sahin N."/>
            <person name="Ay H."/>
            <person name="Saygin H."/>
        </authorList>
    </citation>
    <scope>NUCLEOTIDE SEQUENCE [LARGE SCALE GENOMIC DNA]</scope>
    <source>
        <strain evidence="1 2">7K502</strain>
    </source>
</reference>
<keyword evidence="2" id="KW-1185">Reference proteome</keyword>
<dbReference type="EMBL" id="SMKW01000021">
    <property type="protein sequence ID" value="TDD50312.1"/>
    <property type="molecule type" value="Genomic_DNA"/>
</dbReference>
<proteinExistence type="predicted"/>
<accession>A0A4R4Z2Q3</accession>